<proteinExistence type="predicted"/>
<dbReference type="EMBL" id="DPMF01000117">
    <property type="protein sequence ID" value="HCV80422.1"/>
    <property type="molecule type" value="Genomic_DNA"/>
</dbReference>
<gene>
    <name evidence="1" type="ORF">DGQ38_05175</name>
</gene>
<organism evidence="1 2">
    <name type="scientific">Zunongwangia profunda</name>
    <dbReference type="NCBI Taxonomy" id="398743"/>
    <lineage>
        <taxon>Bacteria</taxon>
        <taxon>Pseudomonadati</taxon>
        <taxon>Bacteroidota</taxon>
        <taxon>Flavobacteriia</taxon>
        <taxon>Flavobacteriales</taxon>
        <taxon>Flavobacteriaceae</taxon>
        <taxon>Zunongwangia</taxon>
    </lineage>
</organism>
<evidence type="ECO:0008006" key="3">
    <source>
        <dbReference type="Google" id="ProtNLM"/>
    </source>
</evidence>
<evidence type="ECO:0000313" key="1">
    <source>
        <dbReference type="EMBL" id="HCV80422.1"/>
    </source>
</evidence>
<accession>A0A3D5IYU8</accession>
<evidence type="ECO:0000313" key="2">
    <source>
        <dbReference type="Proteomes" id="UP000264330"/>
    </source>
</evidence>
<reference evidence="1 2" key="1">
    <citation type="journal article" date="2018" name="Nat. Biotechnol.">
        <title>A standardized bacterial taxonomy based on genome phylogeny substantially revises the tree of life.</title>
        <authorList>
            <person name="Parks D.H."/>
            <person name="Chuvochina M."/>
            <person name="Waite D.W."/>
            <person name="Rinke C."/>
            <person name="Skarshewski A."/>
            <person name="Chaumeil P.A."/>
            <person name="Hugenholtz P."/>
        </authorList>
    </citation>
    <scope>NUCLEOTIDE SEQUENCE [LARGE SCALE GENOMIC DNA]</scope>
    <source>
        <strain evidence="1">UBA9359</strain>
    </source>
</reference>
<protein>
    <recommendedName>
        <fullName evidence="3">Restriction endonuclease</fullName>
    </recommendedName>
</protein>
<comment type="caution">
    <text evidence="1">The sequence shown here is derived from an EMBL/GenBank/DDBJ whole genome shotgun (WGS) entry which is preliminary data.</text>
</comment>
<dbReference type="Proteomes" id="UP000264330">
    <property type="component" value="Unassembled WGS sequence"/>
</dbReference>
<name>A0A3D5IYU8_9FLAO</name>
<dbReference type="AlphaFoldDB" id="A0A3D5IYU8"/>
<sequence length="307" mass="36375">MIFKRHSNNDLIVNNNPGIEHEIAVAFHLMAEKQKEEEGFYNEVVMKHPRSTRILGSIDNLKTHSDTLNWPDIFSKFRNEESYYVSLAYTQDDSLGPADVMICCFDKIQFGVSVKFKNRNNWNPSALNFINKNDKKELIQLYEQKYLPLHLSHMKERYGKCEYLDSLNNYTNWYRKRSKIADQYIDIIRDRVIKKWHEKNEKERGEIFKAAYHDNSPIDYFDLILRENQSSLISSPRPIPINIRDIQLDKHKTSAVRFYLNGKLTDNLQVKANNGFIERHGNRNSFAVNDIKWGYGDFFGSWDWTFK</sequence>